<feature type="coiled-coil region" evidence="5">
    <location>
        <begin position="811"/>
        <end position="852"/>
    </location>
</feature>
<feature type="transmembrane region" description="Helical" evidence="7">
    <location>
        <begin position="77"/>
        <end position="98"/>
    </location>
</feature>
<dbReference type="PRINTS" id="PR00783">
    <property type="entry name" value="MINTRINSICP"/>
</dbReference>
<feature type="coiled-coil region" evidence="5">
    <location>
        <begin position="449"/>
        <end position="494"/>
    </location>
</feature>
<organism evidence="8 9">
    <name type="scientific">Labeo rohita</name>
    <name type="common">Indian major carp</name>
    <name type="synonym">Cyprinus rohita</name>
    <dbReference type="NCBI Taxonomy" id="84645"/>
    <lineage>
        <taxon>Eukaryota</taxon>
        <taxon>Metazoa</taxon>
        <taxon>Chordata</taxon>
        <taxon>Craniata</taxon>
        <taxon>Vertebrata</taxon>
        <taxon>Euteleostomi</taxon>
        <taxon>Actinopterygii</taxon>
        <taxon>Neopterygii</taxon>
        <taxon>Teleostei</taxon>
        <taxon>Ostariophysi</taxon>
        <taxon>Cypriniformes</taxon>
        <taxon>Cyprinidae</taxon>
        <taxon>Labeoninae</taxon>
        <taxon>Labeonini</taxon>
        <taxon>Labeo</taxon>
    </lineage>
</organism>
<keyword evidence="3 7" id="KW-1133">Transmembrane helix</keyword>
<dbReference type="Pfam" id="PF15369">
    <property type="entry name" value="KIAA1328"/>
    <property type="match status" value="3"/>
</dbReference>
<dbReference type="Pfam" id="PF00230">
    <property type="entry name" value="MIP"/>
    <property type="match status" value="1"/>
</dbReference>
<evidence type="ECO:0000256" key="1">
    <source>
        <dbReference type="ARBA" id="ARBA00004141"/>
    </source>
</evidence>
<feature type="compositionally biased region" description="Low complexity" evidence="6">
    <location>
        <begin position="542"/>
        <end position="555"/>
    </location>
</feature>
<evidence type="ECO:0000313" key="9">
    <source>
        <dbReference type="Proteomes" id="UP000830375"/>
    </source>
</evidence>
<keyword evidence="2 7" id="KW-0812">Transmembrane</keyword>
<evidence type="ECO:0000256" key="5">
    <source>
        <dbReference type="SAM" id="Coils"/>
    </source>
</evidence>
<proteinExistence type="predicted"/>
<dbReference type="InterPro" id="IPR000425">
    <property type="entry name" value="MIP"/>
</dbReference>
<gene>
    <name evidence="8" type="ORF">H4Q32_019622</name>
</gene>
<dbReference type="InterPro" id="IPR032736">
    <property type="entry name" value="Hinderin"/>
</dbReference>
<evidence type="ECO:0000256" key="3">
    <source>
        <dbReference type="ARBA" id="ARBA00022989"/>
    </source>
</evidence>
<feature type="region of interest" description="Disordered" evidence="6">
    <location>
        <begin position="748"/>
        <end position="767"/>
    </location>
</feature>
<evidence type="ECO:0000256" key="2">
    <source>
        <dbReference type="ARBA" id="ARBA00022692"/>
    </source>
</evidence>
<dbReference type="PANTHER" id="PTHR28375:SF1">
    <property type="entry name" value="PROTEIN HINDERIN"/>
    <property type="match status" value="1"/>
</dbReference>
<feature type="region of interest" description="Disordered" evidence="6">
    <location>
        <begin position="535"/>
        <end position="559"/>
    </location>
</feature>
<feature type="transmembrane region" description="Helical" evidence="7">
    <location>
        <begin position="34"/>
        <end position="57"/>
    </location>
</feature>
<comment type="subcellular location">
    <subcellularLocation>
        <location evidence="1">Membrane</location>
        <topology evidence="1">Multi-pass membrane protein</topology>
    </subcellularLocation>
</comment>
<sequence length="937" mass="102546">MKQEVSRMEDCSNHGHMAPTVASKLKIKNECIRVVLAETLCTFIMMVFGLGCVAQVITGNGFFGNFFSINVGFGLSVAMGVHVGGKVSGVIFVLSVGVGQINYHKVPSLTSVLCFIDAIYHYCGGNFTVSGPKATAGIFATYPAPYISIYTGFFDQRNQPVVPGGEPVGVGLVVLLIGLSLGSNSGYPINPTRDLAPRVFTLMAGWGMEVFRAGNGWWWVPVVAPFIGGVTGAVIYKAFVELHHPDLKSTKTSSAEDPECVPLEKCKNGSTEMVVPLVPWLCSRRSLEPVLPAFSWEWVAWPCHGMPWLGPVCSIKVHRPYQYGSRYGMSGVESDEEQPVVFVTGMSKNAGLKVGSANNTAGKIKRRANGMDKSRKKTGLHSAMQSAEMTMGKASDQKLPSVVAKSKISTPAPEPDLPLFTSAQPLFSAAQAKSKPSLKDLCPEDKRRIANLIQELARVSEEKEESVQKLRDEQETFEKKIHQLEQQNQLIIEERETCGRVNCPPIDLHLNLHTQTIRPRGPALGMSSDWPAANRGACAAGSGRESYQSRSSRSRLPGAERSRTPFFGLICVGPLEFLGLEPGILPTPAQPDPDGGACEALAPKKHFYLFSAVLLSLLAFFSVCALFQKVTNMTPGIEGWDSASLQQQYRECQELLGLYQQYLSQQQEKLNKSITLLNQSCSHSKIPSEGAPRRSWGGRGTALDGSYLDLPSSGSRTERGGSVECTHSFSSGLLSAPSSSDQNCEIHYRHTNHNSDGGRSDPGYSNREASACDALRLRGASEPKCSHQCHRMDGDGMRGANRTGLAPPSGRENWEEKRRCLLLQKKQLEMERERIQARLVQQEEKLLLQNQQLRQSYLQYSKDLHYQEGYGHLSCGSTKLPDICSFHSSSPRPFPHSTGFQFGHSTTTFCREAAVAIYGWVEGGVGVLEKSHSQETQ</sequence>
<feature type="transmembrane region" description="Helical" evidence="7">
    <location>
        <begin position="607"/>
        <end position="627"/>
    </location>
</feature>
<accession>A0ABQ8LM45</accession>
<evidence type="ECO:0000313" key="8">
    <source>
        <dbReference type="EMBL" id="KAI2651510.1"/>
    </source>
</evidence>
<keyword evidence="4 7" id="KW-0472">Membrane</keyword>
<dbReference type="InterPro" id="IPR023271">
    <property type="entry name" value="Aquaporin-like"/>
</dbReference>
<comment type="caution">
    <text evidence="8">The sequence shown here is derived from an EMBL/GenBank/DDBJ whole genome shotgun (WGS) entry which is preliminary data.</text>
</comment>
<keyword evidence="5" id="KW-0175">Coiled coil</keyword>
<name>A0ABQ8LM45_LABRO</name>
<keyword evidence="9" id="KW-1185">Reference proteome</keyword>
<dbReference type="Gene3D" id="1.20.1080.10">
    <property type="entry name" value="Glycerol uptake facilitator protein"/>
    <property type="match status" value="1"/>
</dbReference>
<dbReference type="EMBL" id="JACTAM010000021">
    <property type="protein sequence ID" value="KAI2651510.1"/>
    <property type="molecule type" value="Genomic_DNA"/>
</dbReference>
<evidence type="ECO:0000256" key="7">
    <source>
        <dbReference type="SAM" id="Phobius"/>
    </source>
</evidence>
<dbReference type="SUPFAM" id="SSF81338">
    <property type="entry name" value="Aquaporin-like"/>
    <property type="match status" value="1"/>
</dbReference>
<protein>
    <submittedName>
        <fullName evidence="8">Aquaporin-10</fullName>
    </submittedName>
</protein>
<reference evidence="8 9" key="1">
    <citation type="submission" date="2022-01" db="EMBL/GenBank/DDBJ databases">
        <title>A high-quality chromosome-level genome assembly of rohu carp, Labeo rohita.</title>
        <authorList>
            <person name="Arick M.A. II"/>
            <person name="Hsu C.-Y."/>
            <person name="Magbanua Z."/>
            <person name="Pechanova O."/>
            <person name="Grover C."/>
            <person name="Miller E."/>
            <person name="Thrash A."/>
            <person name="Ezzel L."/>
            <person name="Alam S."/>
            <person name="Benzie J."/>
            <person name="Hamilton M."/>
            <person name="Karsi A."/>
            <person name="Lawrence M.L."/>
            <person name="Peterson D.G."/>
        </authorList>
    </citation>
    <scope>NUCLEOTIDE SEQUENCE [LARGE SCALE GENOMIC DNA]</scope>
    <source>
        <strain evidence="9">BAU-BD-2019</strain>
        <tissue evidence="8">Blood</tissue>
    </source>
</reference>
<evidence type="ECO:0000256" key="4">
    <source>
        <dbReference type="ARBA" id="ARBA00023136"/>
    </source>
</evidence>
<dbReference type="Proteomes" id="UP000830375">
    <property type="component" value="Unassembled WGS sequence"/>
</dbReference>
<feature type="transmembrane region" description="Helical" evidence="7">
    <location>
        <begin position="217"/>
        <end position="239"/>
    </location>
</feature>
<dbReference type="PANTHER" id="PTHR28375">
    <property type="entry name" value="PROTEIN HINDERIN"/>
    <property type="match status" value="1"/>
</dbReference>
<evidence type="ECO:0000256" key="6">
    <source>
        <dbReference type="SAM" id="MobiDB-lite"/>
    </source>
</evidence>